<dbReference type="EMBL" id="BSEC01000001">
    <property type="protein sequence ID" value="GLI94403.1"/>
    <property type="molecule type" value="Genomic_DNA"/>
</dbReference>
<comment type="caution">
    <text evidence="1">The sequence shown here is derived from an EMBL/GenBank/DDBJ whole genome shotgun (WGS) entry which is preliminary data.</text>
</comment>
<protein>
    <submittedName>
        <fullName evidence="1">Uncharacterized protein</fullName>
    </submittedName>
</protein>
<accession>A0A9W6LT95</accession>
<reference evidence="1" key="1">
    <citation type="journal article" date="2023" name="Int. J. Syst. Evol. Microbiol.">
        <title>Methylocystis iwaonis sp. nov., a type II methane-oxidizing bacterium from surface soil of a rice paddy field in Japan, and emended description of the genus Methylocystis (ex Whittenbury et al. 1970) Bowman et al. 1993.</title>
        <authorList>
            <person name="Kaise H."/>
            <person name="Sawadogo J.B."/>
            <person name="Alam M.S."/>
            <person name="Ueno C."/>
            <person name="Dianou D."/>
            <person name="Shinjo R."/>
            <person name="Asakawa S."/>
        </authorList>
    </citation>
    <scope>NUCLEOTIDE SEQUENCE</scope>
    <source>
        <strain evidence="1">LMG27198</strain>
    </source>
</reference>
<organism evidence="1 2">
    <name type="scientific">Methylocystis echinoides</name>
    <dbReference type="NCBI Taxonomy" id="29468"/>
    <lineage>
        <taxon>Bacteria</taxon>
        <taxon>Pseudomonadati</taxon>
        <taxon>Pseudomonadota</taxon>
        <taxon>Alphaproteobacteria</taxon>
        <taxon>Hyphomicrobiales</taxon>
        <taxon>Methylocystaceae</taxon>
        <taxon>Methylocystis</taxon>
    </lineage>
</organism>
<sequence length="156" mass="17949">MSHLSKLKIVAQQQKRLQSKTEHRRAKLLEKLDDQLGMVQALIDGETYSRTRRVWRENEVGERVLVERPKRIRPWYWMSGAGGCYFQVWYGSKVLELKPGMTAIQVATKEDLPDVIRSVMEAVKFGELDIQIEDVAEKGTAELRLKQKPTPVKKAG</sequence>
<dbReference type="Proteomes" id="UP001144323">
    <property type="component" value="Unassembled WGS sequence"/>
</dbReference>
<dbReference type="RefSeq" id="WP_281804399.1">
    <property type="nucleotide sequence ID" value="NZ_BSEC01000001.1"/>
</dbReference>
<evidence type="ECO:0000313" key="1">
    <source>
        <dbReference type="EMBL" id="GLI94403.1"/>
    </source>
</evidence>
<proteinExistence type="predicted"/>
<dbReference type="AlphaFoldDB" id="A0A9W6LT95"/>
<name>A0A9W6LT95_9HYPH</name>
<gene>
    <name evidence="1" type="ORF">LMG27198_33950</name>
</gene>
<evidence type="ECO:0000313" key="2">
    <source>
        <dbReference type="Proteomes" id="UP001144323"/>
    </source>
</evidence>
<keyword evidence="2" id="KW-1185">Reference proteome</keyword>